<dbReference type="Proteomes" id="UP001152888">
    <property type="component" value="Unassembled WGS sequence"/>
</dbReference>
<comment type="caution">
    <text evidence="1">The sequence shown here is derived from an EMBL/GenBank/DDBJ whole genome shotgun (WGS) entry which is preliminary data.</text>
</comment>
<sequence length="62" mass="7600">MKNTVTFNEENNNVCVARQSTWETEVVVRCRFHQRLLLVEEMLKSYLTVEYRQKVFKERFEV</sequence>
<proteinExistence type="predicted"/>
<organism evidence="1 3">
    <name type="scientific">Acanthoscelides obtectus</name>
    <name type="common">Bean weevil</name>
    <name type="synonym">Bruchus obtectus</name>
    <dbReference type="NCBI Taxonomy" id="200917"/>
    <lineage>
        <taxon>Eukaryota</taxon>
        <taxon>Metazoa</taxon>
        <taxon>Ecdysozoa</taxon>
        <taxon>Arthropoda</taxon>
        <taxon>Hexapoda</taxon>
        <taxon>Insecta</taxon>
        <taxon>Pterygota</taxon>
        <taxon>Neoptera</taxon>
        <taxon>Endopterygota</taxon>
        <taxon>Coleoptera</taxon>
        <taxon>Polyphaga</taxon>
        <taxon>Cucujiformia</taxon>
        <taxon>Chrysomeloidea</taxon>
        <taxon>Chrysomelidae</taxon>
        <taxon>Bruchinae</taxon>
        <taxon>Bruchini</taxon>
        <taxon>Acanthoscelides</taxon>
    </lineage>
</organism>
<dbReference type="EMBL" id="CAKOFQ010006700">
    <property type="protein sequence ID" value="CAH1962193.1"/>
    <property type="molecule type" value="Genomic_DNA"/>
</dbReference>
<dbReference type="AlphaFoldDB" id="A0A9P0JXN9"/>
<evidence type="ECO:0000313" key="1">
    <source>
        <dbReference type="EMBL" id="CAH1962193.1"/>
    </source>
</evidence>
<gene>
    <name evidence="2" type="ORF">ACAOBT_LOCUS36333</name>
    <name evidence="1" type="ORF">ACAOBT_LOCUS4555</name>
</gene>
<protein>
    <submittedName>
        <fullName evidence="1">Uncharacterized protein</fullName>
    </submittedName>
</protein>
<dbReference type="EMBL" id="CAKOFQ010009532">
    <property type="protein sequence ID" value="CAH2017952.1"/>
    <property type="molecule type" value="Genomic_DNA"/>
</dbReference>
<evidence type="ECO:0000313" key="3">
    <source>
        <dbReference type="Proteomes" id="UP001152888"/>
    </source>
</evidence>
<keyword evidence="3" id="KW-1185">Reference proteome</keyword>
<evidence type="ECO:0000313" key="2">
    <source>
        <dbReference type="EMBL" id="CAH2017952.1"/>
    </source>
</evidence>
<accession>A0A9P0JXN9</accession>
<reference evidence="1" key="1">
    <citation type="submission" date="2022-03" db="EMBL/GenBank/DDBJ databases">
        <authorList>
            <person name="Sayadi A."/>
        </authorList>
    </citation>
    <scope>NUCLEOTIDE SEQUENCE</scope>
</reference>
<dbReference type="OrthoDB" id="6783250at2759"/>
<name>A0A9P0JXN9_ACAOB</name>